<evidence type="ECO:0000256" key="1">
    <source>
        <dbReference type="SAM" id="MobiDB-lite"/>
    </source>
</evidence>
<dbReference type="PANTHER" id="PTHR33055:SF16">
    <property type="entry name" value="TRANSPOSASE FOR INSERTION SEQUENCE ELEMENT IS1547"/>
    <property type="match status" value="1"/>
</dbReference>
<proteinExistence type="predicted"/>
<gene>
    <name evidence="3" type="ORF">FHU40_003876</name>
</gene>
<accession>A0A7W4VZ51</accession>
<feature type="domain" description="Transposase IS116/IS110/IS902 C-terminal" evidence="2">
    <location>
        <begin position="2"/>
        <end position="52"/>
    </location>
</feature>
<comment type="caution">
    <text evidence="3">The sequence shown here is derived from an EMBL/GenBank/DDBJ whole genome shotgun (WGS) entry which is preliminary data.</text>
</comment>
<dbReference type="GO" id="GO:0006313">
    <property type="term" value="P:DNA transposition"/>
    <property type="evidence" value="ECO:0007669"/>
    <property type="project" value="InterPro"/>
</dbReference>
<dbReference type="GO" id="GO:0004803">
    <property type="term" value="F:transposase activity"/>
    <property type="evidence" value="ECO:0007669"/>
    <property type="project" value="InterPro"/>
</dbReference>
<name>A0A7W4VZ51_9ACTN</name>
<evidence type="ECO:0000313" key="3">
    <source>
        <dbReference type="EMBL" id="MBB3044039.1"/>
    </source>
</evidence>
<dbReference type="GO" id="GO:0003677">
    <property type="term" value="F:DNA binding"/>
    <property type="evidence" value="ECO:0007669"/>
    <property type="project" value="InterPro"/>
</dbReference>
<sequence>MAQIAGTSPIPASSGNTVRHRLNRGGDRRLNWALNTVVLTRMRTDPATRDYVTRRTAEGKTSREIRRCLKRYATRQIYRTLAAAAPDLPASAA</sequence>
<dbReference type="InterPro" id="IPR003346">
    <property type="entry name" value="Transposase_20"/>
</dbReference>
<dbReference type="PANTHER" id="PTHR33055">
    <property type="entry name" value="TRANSPOSASE FOR INSERTION SEQUENCE ELEMENT IS1111A"/>
    <property type="match status" value="1"/>
</dbReference>
<protein>
    <submittedName>
        <fullName evidence="3">Transposase</fullName>
    </submittedName>
</protein>
<reference evidence="3 4" key="1">
    <citation type="submission" date="2020-08" db="EMBL/GenBank/DDBJ databases">
        <title>Sequencing the genomes of 1000 actinobacteria strains.</title>
        <authorList>
            <person name="Klenk H.-P."/>
        </authorList>
    </citation>
    <scope>NUCLEOTIDE SEQUENCE [LARGE SCALE GENOMIC DNA]</scope>
    <source>
        <strain evidence="3 4">DSM 105498</strain>
    </source>
</reference>
<feature type="region of interest" description="Disordered" evidence="1">
    <location>
        <begin position="1"/>
        <end position="23"/>
    </location>
</feature>
<keyword evidence="4" id="KW-1185">Reference proteome</keyword>
<evidence type="ECO:0000259" key="2">
    <source>
        <dbReference type="Pfam" id="PF02371"/>
    </source>
</evidence>
<dbReference type="Pfam" id="PF02371">
    <property type="entry name" value="Transposase_20"/>
    <property type="match status" value="1"/>
</dbReference>
<dbReference type="Proteomes" id="UP000589626">
    <property type="component" value="Unassembled WGS sequence"/>
</dbReference>
<dbReference type="EMBL" id="JACHWR010000003">
    <property type="protein sequence ID" value="MBB3044039.1"/>
    <property type="molecule type" value="Genomic_DNA"/>
</dbReference>
<dbReference type="InterPro" id="IPR047650">
    <property type="entry name" value="Transpos_IS110"/>
</dbReference>
<organism evidence="3 4">
    <name type="scientific">Nocardioides soli</name>
    <dbReference type="NCBI Taxonomy" id="1036020"/>
    <lineage>
        <taxon>Bacteria</taxon>
        <taxon>Bacillati</taxon>
        <taxon>Actinomycetota</taxon>
        <taxon>Actinomycetes</taxon>
        <taxon>Propionibacteriales</taxon>
        <taxon>Nocardioidaceae</taxon>
        <taxon>Nocardioides</taxon>
    </lineage>
</organism>
<dbReference type="AlphaFoldDB" id="A0A7W4VZ51"/>
<evidence type="ECO:0000313" key="4">
    <source>
        <dbReference type="Proteomes" id="UP000589626"/>
    </source>
</evidence>